<dbReference type="Proteomes" id="UP000490939">
    <property type="component" value="Unassembled WGS sequence"/>
</dbReference>
<evidence type="ECO:0000256" key="4">
    <source>
        <dbReference type="ARBA" id="ARBA00022777"/>
    </source>
</evidence>
<dbReference type="FunFam" id="3.30.420.40:FF:000118">
    <property type="entry name" value="Xylulose kinase 2"/>
    <property type="match status" value="1"/>
</dbReference>
<evidence type="ECO:0000256" key="8">
    <source>
        <dbReference type="SAM" id="MobiDB-lite"/>
    </source>
</evidence>
<accession>A0A8H3VC59</accession>
<gene>
    <name evidence="11" type="ORF">EG327_005038</name>
</gene>
<keyword evidence="7" id="KW-0067">ATP-binding</keyword>
<evidence type="ECO:0000259" key="9">
    <source>
        <dbReference type="Pfam" id="PF00370"/>
    </source>
</evidence>
<evidence type="ECO:0000256" key="2">
    <source>
        <dbReference type="ARBA" id="ARBA00022629"/>
    </source>
</evidence>
<keyword evidence="7" id="KW-0547">Nucleotide-binding</keyword>
<evidence type="ECO:0000313" key="12">
    <source>
        <dbReference type="Proteomes" id="UP000490939"/>
    </source>
</evidence>
<comment type="function">
    <text evidence="5 7">Highly specific D-xylulose kinase which participates in the catabolism of xylose. Xylose is a major component of hemicelluloses such as xylan. Most fungi utilize D-xylose via three enzymatic reactions, xylose reductase (XR), xylitol dehydrogenase (XDH), and xylulokinase, to form xylulose 5-phosphate, which enters pentose phosphate pathway.</text>
</comment>
<dbReference type="AlphaFoldDB" id="A0A8H3VC59"/>
<dbReference type="InterPro" id="IPR018484">
    <property type="entry name" value="FGGY_N"/>
</dbReference>
<dbReference type="GO" id="GO:0005524">
    <property type="term" value="F:ATP binding"/>
    <property type="evidence" value="ECO:0007669"/>
    <property type="project" value="UniProtKB-UniRule"/>
</dbReference>
<evidence type="ECO:0000256" key="3">
    <source>
        <dbReference type="ARBA" id="ARBA00022679"/>
    </source>
</evidence>
<dbReference type="Pfam" id="PF00370">
    <property type="entry name" value="FGGY_N"/>
    <property type="match status" value="1"/>
</dbReference>
<protein>
    <recommendedName>
        <fullName evidence="7">Xylulose kinase</fullName>
        <ecNumber evidence="7">2.7.1.17</ecNumber>
    </recommendedName>
</protein>
<dbReference type="GO" id="GO:0042732">
    <property type="term" value="P:D-xylose metabolic process"/>
    <property type="evidence" value="ECO:0007669"/>
    <property type="project" value="UniProtKB-UniRule"/>
</dbReference>
<dbReference type="InterPro" id="IPR043129">
    <property type="entry name" value="ATPase_NBD"/>
</dbReference>
<comment type="similarity">
    <text evidence="1 7">Belongs to the FGGY kinase family.</text>
</comment>
<comment type="caution">
    <text evidence="11">The sequence shown here is derived from an EMBL/GenBank/DDBJ whole genome shotgun (WGS) entry which is preliminary data.</text>
</comment>
<sequence length="607" mass="66391">MSDDLYMGFDLSTQQLKGIVVNSNLKLVHEAKVDFDADLSKYGIEKGVLTNPPEGEIFAPVAMWLEALDLVLQRLRESGLDFLKIRGISGAGMQHGTVFWGRDAEHILSCLDAGKSLMEQLEPGSKGERKGAFSHPFSPNWQDASTQRQCEEFDERLGGPEELAQNTGSKAHHRFSGPQIMRFRQKYSGAYAMTARISLVSSFLASVLLGKVAPIDIGDACGMDLWDIKAGAWNDELLTLAAGGEQSLEELKSKLGSVPQDGGGSFGKVSQYFVKRYGFSPEASIIPFTGDNPSTILALPLRESDAMVSLGTSTTFLMSTPYYKPDPAYHFMNHPTTPGLYMFMLCYKNGGLAREHIRDALNNDKSNSWNKFNEVSMKSPPLNQKNAKDPMKIGLFFPRPEIVPNVRAGTWRYTYDAPSHTLAPAKEGSPEWPSPQTDARAILESQFLSLRLRSRNLVSAQTSPRDGGKKTLPPQPRRIYLVGGGSLNPAIAELCAQVLGGAEGVYKLDIGGNACALGAAYKAVWGCERKDGETFEELIGARWDEDSFVEKINEGYQEGVFERYGEALRGFEAMEGEVLGAAAEGRREKGGDDDRLGSVITGGRDGK</sequence>
<evidence type="ECO:0000256" key="7">
    <source>
        <dbReference type="RuleBase" id="RU367058"/>
    </source>
</evidence>
<name>A0A8H3VC59_VENIN</name>
<dbReference type="GO" id="GO:0005829">
    <property type="term" value="C:cytosol"/>
    <property type="evidence" value="ECO:0007669"/>
    <property type="project" value="TreeGrafter"/>
</dbReference>
<keyword evidence="4 7" id="KW-0418">Kinase</keyword>
<dbReference type="InterPro" id="IPR042024">
    <property type="entry name" value="D-XK_euk"/>
</dbReference>
<dbReference type="EMBL" id="WNWR01000295">
    <property type="protein sequence ID" value="KAE9984423.1"/>
    <property type="molecule type" value="Genomic_DNA"/>
</dbReference>
<feature type="domain" description="Carbohydrate kinase FGGY C-terminal" evidence="10">
    <location>
        <begin position="306"/>
        <end position="526"/>
    </location>
</feature>
<keyword evidence="7" id="KW-0119">Carbohydrate metabolism</keyword>
<dbReference type="PANTHER" id="PTHR10196">
    <property type="entry name" value="SUGAR KINASE"/>
    <property type="match status" value="1"/>
</dbReference>
<evidence type="ECO:0000313" key="11">
    <source>
        <dbReference type="EMBL" id="KAE9984423.1"/>
    </source>
</evidence>
<dbReference type="GO" id="GO:0005997">
    <property type="term" value="P:xylulose metabolic process"/>
    <property type="evidence" value="ECO:0007669"/>
    <property type="project" value="TreeGrafter"/>
</dbReference>
<dbReference type="EC" id="2.7.1.17" evidence="7"/>
<keyword evidence="2 7" id="KW-0859">Xylose metabolism</keyword>
<dbReference type="Pfam" id="PF02782">
    <property type="entry name" value="FGGY_C"/>
    <property type="match status" value="1"/>
</dbReference>
<evidence type="ECO:0000256" key="6">
    <source>
        <dbReference type="ARBA" id="ARBA00048885"/>
    </source>
</evidence>
<keyword evidence="12" id="KW-1185">Reference proteome</keyword>
<reference evidence="11 12" key="1">
    <citation type="submission" date="2019-07" db="EMBL/GenBank/DDBJ databases">
        <title>Venturia inaequalis Genome Resource.</title>
        <authorList>
            <person name="Lichtner F.J."/>
        </authorList>
    </citation>
    <scope>NUCLEOTIDE SEQUENCE [LARGE SCALE GENOMIC DNA]</scope>
    <source>
        <strain evidence="11 12">DMI_063113</strain>
    </source>
</reference>
<dbReference type="CDD" id="cd07776">
    <property type="entry name" value="ASKHA_NBD_FGGY_SpXK-like"/>
    <property type="match status" value="1"/>
</dbReference>
<feature type="region of interest" description="Disordered" evidence="8">
    <location>
        <begin position="583"/>
        <end position="607"/>
    </location>
</feature>
<feature type="domain" description="Carbohydrate kinase FGGY N-terminal" evidence="9">
    <location>
        <begin position="141"/>
        <end position="296"/>
    </location>
</feature>
<dbReference type="Gene3D" id="3.30.420.40">
    <property type="match status" value="2"/>
</dbReference>
<organism evidence="11 12">
    <name type="scientific">Venturia inaequalis</name>
    <name type="common">Apple scab fungus</name>
    <dbReference type="NCBI Taxonomy" id="5025"/>
    <lineage>
        <taxon>Eukaryota</taxon>
        <taxon>Fungi</taxon>
        <taxon>Dikarya</taxon>
        <taxon>Ascomycota</taxon>
        <taxon>Pezizomycotina</taxon>
        <taxon>Dothideomycetes</taxon>
        <taxon>Pleosporomycetidae</taxon>
        <taxon>Venturiales</taxon>
        <taxon>Venturiaceae</taxon>
        <taxon>Venturia</taxon>
    </lineage>
</organism>
<dbReference type="SUPFAM" id="SSF53067">
    <property type="entry name" value="Actin-like ATPase domain"/>
    <property type="match status" value="2"/>
</dbReference>
<proteinExistence type="inferred from homology"/>
<comment type="catalytic activity">
    <reaction evidence="6 7">
        <text>D-xylulose + ATP = D-xylulose 5-phosphate + ADP + H(+)</text>
        <dbReference type="Rhea" id="RHEA:10964"/>
        <dbReference type="ChEBI" id="CHEBI:15378"/>
        <dbReference type="ChEBI" id="CHEBI:17140"/>
        <dbReference type="ChEBI" id="CHEBI:30616"/>
        <dbReference type="ChEBI" id="CHEBI:57737"/>
        <dbReference type="ChEBI" id="CHEBI:456216"/>
        <dbReference type="EC" id="2.7.1.17"/>
    </reaction>
</comment>
<dbReference type="GO" id="GO:0004856">
    <property type="term" value="F:D-xylulokinase activity"/>
    <property type="evidence" value="ECO:0007669"/>
    <property type="project" value="UniProtKB-UniRule"/>
</dbReference>
<keyword evidence="3 7" id="KW-0808">Transferase</keyword>
<feature type="compositionally biased region" description="Basic and acidic residues" evidence="8">
    <location>
        <begin position="584"/>
        <end position="596"/>
    </location>
</feature>
<evidence type="ECO:0000256" key="5">
    <source>
        <dbReference type="ARBA" id="ARBA00025184"/>
    </source>
</evidence>
<evidence type="ECO:0000259" key="10">
    <source>
        <dbReference type="Pfam" id="PF02782"/>
    </source>
</evidence>
<evidence type="ECO:0000256" key="1">
    <source>
        <dbReference type="ARBA" id="ARBA00009156"/>
    </source>
</evidence>
<dbReference type="PANTHER" id="PTHR10196:SF57">
    <property type="entry name" value="XYLULOSE KINASE"/>
    <property type="match status" value="1"/>
</dbReference>
<feature type="region of interest" description="Disordered" evidence="8">
    <location>
        <begin position="123"/>
        <end position="145"/>
    </location>
</feature>
<dbReference type="InterPro" id="IPR018485">
    <property type="entry name" value="FGGY_C"/>
</dbReference>